<proteinExistence type="predicted"/>
<feature type="non-terminal residue" evidence="2">
    <location>
        <position position="1"/>
    </location>
</feature>
<dbReference type="AlphaFoldDB" id="A0AAD9D7U7"/>
<dbReference type="Gene3D" id="2.60.120.10">
    <property type="entry name" value="Jelly Rolls"/>
    <property type="match status" value="1"/>
</dbReference>
<name>A0AAD9D7U7_9STRA</name>
<evidence type="ECO:0000259" key="1">
    <source>
        <dbReference type="Pfam" id="PF05899"/>
    </source>
</evidence>
<keyword evidence="3" id="KW-1185">Reference proteome</keyword>
<dbReference type="Proteomes" id="UP001224775">
    <property type="component" value="Unassembled WGS sequence"/>
</dbReference>
<gene>
    <name evidence="2" type="ORF">QTG54_011727</name>
</gene>
<comment type="caution">
    <text evidence="2">The sequence shown here is derived from an EMBL/GenBank/DDBJ whole genome shotgun (WGS) entry which is preliminary data.</text>
</comment>
<dbReference type="EMBL" id="JATAAI010000025">
    <property type="protein sequence ID" value="KAK1737441.1"/>
    <property type="molecule type" value="Genomic_DNA"/>
</dbReference>
<sequence length="158" mass="17462">SNGFTPPTSRPLSCHQYSSSTTTAQYAVEEGHPAVIGWPEKYSEGGGSIDDGTTGPEILSTEFQIQNASSSHLQQLDVENWPTWTTSDKPKWGVGNQVVDKEMPYGELSYVLSGKLEIIPQSTGVPEIVNVGDFVTFPKGFVASWKVLEELTWHYYLY</sequence>
<reference evidence="2" key="1">
    <citation type="submission" date="2023-06" db="EMBL/GenBank/DDBJ databases">
        <title>Survivors Of The Sea: Transcriptome response of Skeletonema marinoi to long-term dormancy.</title>
        <authorList>
            <person name="Pinder M.I.M."/>
            <person name="Kourtchenko O."/>
            <person name="Robertson E.K."/>
            <person name="Larsson T."/>
            <person name="Maumus F."/>
            <person name="Osuna-Cruz C.M."/>
            <person name="Vancaester E."/>
            <person name="Stenow R."/>
            <person name="Vandepoele K."/>
            <person name="Ploug H."/>
            <person name="Bruchert V."/>
            <person name="Godhe A."/>
            <person name="Topel M."/>
        </authorList>
    </citation>
    <scope>NUCLEOTIDE SEQUENCE</scope>
    <source>
        <strain evidence="2">R05AC</strain>
    </source>
</reference>
<dbReference type="Pfam" id="PF05899">
    <property type="entry name" value="Cupin_3"/>
    <property type="match status" value="1"/>
</dbReference>
<dbReference type="PANTHER" id="PTHR33271:SF22">
    <property type="entry name" value="OS04G0445200 PROTEIN"/>
    <property type="match status" value="1"/>
</dbReference>
<protein>
    <recommendedName>
        <fullName evidence="1">(S)-ureidoglycine aminohydrolase cupin domain-containing protein</fullName>
    </recommendedName>
</protein>
<organism evidence="2 3">
    <name type="scientific">Skeletonema marinoi</name>
    <dbReference type="NCBI Taxonomy" id="267567"/>
    <lineage>
        <taxon>Eukaryota</taxon>
        <taxon>Sar</taxon>
        <taxon>Stramenopiles</taxon>
        <taxon>Ochrophyta</taxon>
        <taxon>Bacillariophyta</taxon>
        <taxon>Coscinodiscophyceae</taxon>
        <taxon>Thalassiosirophycidae</taxon>
        <taxon>Thalassiosirales</taxon>
        <taxon>Skeletonemataceae</taxon>
        <taxon>Skeletonema</taxon>
        <taxon>Skeletonema marinoi-dohrnii complex</taxon>
    </lineage>
</organism>
<dbReference type="InterPro" id="IPR008579">
    <property type="entry name" value="UGlyAH_Cupin_dom"/>
</dbReference>
<dbReference type="PANTHER" id="PTHR33271">
    <property type="entry name" value="OS04G0445200 PROTEIN"/>
    <property type="match status" value="1"/>
</dbReference>
<dbReference type="SUPFAM" id="SSF51182">
    <property type="entry name" value="RmlC-like cupins"/>
    <property type="match status" value="1"/>
</dbReference>
<dbReference type="InterPro" id="IPR014710">
    <property type="entry name" value="RmlC-like_jellyroll"/>
</dbReference>
<dbReference type="InterPro" id="IPR011051">
    <property type="entry name" value="RmlC_Cupin_sf"/>
</dbReference>
<feature type="domain" description="(S)-ureidoglycine aminohydrolase cupin" evidence="1">
    <location>
        <begin position="75"/>
        <end position="155"/>
    </location>
</feature>
<accession>A0AAD9D7U7</accession>
<evidence type="ECO:0000313" key="3">
    <source>
        <dbReference type="Proteomes" id="UP001224775"/>
    </source>
</evidence>
<evidence type="ECO:0000313" key="2">
    <source>
        <dbReference type="EMBL" id="KAK1737441.1"/>
    </source>
</evidence>